<evidence type="ECO:0000256" key="1">
    <source>
        <dbReference type="SAM" id="Phobius"/>
    </source>
</evidence>
<dbReference type="PROSITE" id="PS50887">
    <property type="entry name" value="GGDEF"/>
    <property type="match status" value="1"/>
</dbReference>
<dbReference type="PANTHER" id="PTHR46663:SF2">
    <property type="entry name" value="GGDEF DOMAIN-CONTAINING PROTEIN"/>
    <property type="match status" value="1"/>
</dbReference>
<dbReference type="InterPro" id="IPR000014">
    <property type="entry name" value="PAS"/>
</dbReference>
<reference evidence="3 4" key="1">
    <citation type="submission" date="2020-08" db="EMBL/GenBank/DDBJ databases">
        <title>Genomic Encyclopedia of Type Strains, Phase III (KMG-III): the genomes of soil and plant-associated and newly described type strains.</title>
        <authorList>
            <person name="Whitman W."/>
        </authorList>
    </citation>
    <scope>NUCLEOTIDE SEQUENCE [LARGE SCALE GENOMIC DNA]</scope>
    <source>
        <strain evidence="3 4">CECT 5862</strain>
    </source>
</reference>
<feature type="domain" description="GGDEF" evidence="2">
    <location>
        <begin position="388"/>
        <end position="521"/>
    </location>
</feature>
<evidence type="ECO:0000313" key="3">
    <source>
        <dbReference type="EMBL" id="MBB3113743.1"/>
    </source>
</evidence>
<dbReference type="SUPFAM" id="SSF55785">
    <property type="entry name" value="PYP-like sensor domain (PAS domain)"/>
    <property type="match status" value="1"/>
</dbReference>
<dbReference type="InterPro" id="IPR000160">
    <property type="entry name" value="GGDEF_dom"/>
</dbReference>
<feature type="transmembrane region" description="Helical" evidence="1">
    <location>
        <begin position="202"/>
        <end position="225"/>
    </location>
</feature>
<feature type="transmembrane region" description="Helical" evidence="1">
    <location>
        <begin position="74"/>
        <end position="93"/>
    </location>
</feature>
<comment type="caution">
    <text evidence="3">The sequence shown here is derived from an EMBL/GenBank/DDBJ whole genome shotgun (WGS) entry which is preliminary data.</text>
</comment>
<dbReference type="InterPro" id="IPR052163">
    <property type="entry name" value="DGC-Regulatory_Protein"/>
</dbReference>
<protein>
    <submittedName>
        <fullName evidence="3">Diguanylate cyclase (GGDEF)-like protein</fullName>
    </submittedName>
</protein>
<keyword evidence="1" id="KW-0812">Transmembrane</keyword>
<dbReference type="InterPro" id="IPR035965">
    <property type="entry name" value="PAS-like_dom_sf"/>
</dbReference>
<dbReference type="SUPFAM" id="SSF55073">
    <property type="entry name" value="Nucleotide cyclase"/>
    <property type="match status" value="1"/>
</dbReference>
<keyword evidence="1" id="KW-0472">Membrane</keyword>
<feature type="transmembrane region" description="Helical" evidence="1">
    <location>
        <begin position="138"/>
        <end position="161"/>
    </location>
</feature>
<dbReference type="InterPro" id="IPR029787">
    <property type="entry name" value="Nucleotide_cyclase"/>
</dbReference>
<dbReference type="Pfam" id="PF13188">
    <property type="entry name" value="PAS_8"/>
    <property type="match status" value="1"/>
</dbReference>
<dbReference type="CDD" id="cd01949">
    <property type="entry name" value="GGDEF"/>
    <property type="match status" value="1"/>
</dbReference>
<name>A0A7W5FQW8_9BACL</name>
<feature type="transmembrane region" description="Helical" evidence="1">
    <location>
        <begin position="37"/>
        <end position="54"/>
    </location>
</feature>
<keyword evidence="1" id="KW-1133">Transmembrane helix</keyword>
<feature type="transmembrane region" description="Helical" evidence="1">
    <location>
        <begin position="100"/>
        <end position="118"/>
    </location>
</feature>
<evidence type="ECO:0000259" key="2">
    <source>
        <dbReference type="PROSITE" id="PS50887"/>
    </source>
</evidence>
<organism evidence="3 4">
    <name type="scientific">Paenibacillus phyllosphaerae</name>
    <dbReference type="NCBI Taxonomy" id="274593"/>
    <lineage>
        <taxon>Bacteria</taxon>
        <taxon>Bacillati</taxon>
        <taxon>Bacillota</taxon>
        <taxon>Bacilli</taxon>
        <taxon>Bacillales</taxon>
        <taxon>Paenibacillaceae</taxon>
        <taxon>Paenibacillus</taxon>
    </lineage>
</organism>
<dbReference type="AlphaFoldDB" id="A0A7W5FQW8"/>
<feature type="transmembrane region" description="Helical" evidence="1">
    <location>
        <begin position="173"/>
        <end position="196"/>
    </location>
</feature>
<dbReference type="NCBIfam" id="TIGR00254">
    <property type="entry name" value="GGDEF"/>
    <property type="match status" value="1"/>
</dbReference>
<gene>
    <name evidence="3" type="ORF">FHS18_005856</name>
</gene>
<dbReference type="FunFam" id="3.30.70.270:FF:000001">
    <property type="entry name" value="Diguanylate cyclase domain protein"/>
    <property type="match status" value="1"/>
</dbReference>
<dbReference type="EMBL" id="JACHXK010000021">
    <property type="protein sequence ID" value="MBB3113743.1"/>
    <property type="molecule type" value="Genomic_DNA"/>
</dbReference>
<dbReference type="Gene3D" id="3.30.450.20">
    <property type="entry name" value="PAS domain"/>
    <property type="match status" value="1"/>
</dbReference>
<dbReference type="PANTHER" id="PTHR46663">
    <property type="entry name" value="DIGUANYLATE CYCLASE DGCT-RELATED"/>
    <property type="match status" value="1"/>
</dbReference>
<evidence type="ECO:0000313" key="4">
    <source>
        <dbReference type="Proteomes" id="UP000570361"/>
    </source>
</evidence>
<dbReference type="RefSeq" id="WP_183603815.1">
    <property type="nucleotide sequence ID" value="NZ_JACHXK010000021.1"/>
</dbReference>
<sequence length="521" mass="59445">MNERFADFITILLPTYFFFYLAITLIHRNRKSMVNRIAALLMLAYLFYFVGEYIKTSLLPEYQMQIVLYGNSPMLLFVICFLVHLSILIGGSITEPLKRWLPIVYAAPFILWAIFLLAKDHRELYDASITDGRSPLDPLFLLLTIIFVAGYILMSVIILAVSWLRTHEAKLRMIARSLLINLFSLFAWFVVVTSLLQSGVLTARYAMILYFIGYLTWAVVLRHLIGKHNIMPDYRKLFHILFKSAPTAILLLDRSGTVKEMNPRANQWFEGIAVADIPSHFEFNNGLRLCELVTRVFQGQSNVSSEIRLTHLKQGQLDLMMGLELIDGGNEELFVMHLTDITSLKATERRLLESERSYKHLAHHDPLTDLYNRIAIQEQLEHRIANRESFALVLIDLNNFKQVNDTYGHLVGDLYLKHIAHILKQCTAPGDVAGRVGGDEFVLIVPCSPDSDAHEQIGRLLEKGTRYAFLHEQTEIPVSFSAGVSVYPIDASDVTKLMKHADEAMYAVKRAGKNEEALIRK</sequence>
<dbReference type="SMART" id="SM00267">
    <property type="entry name" value="GGDEF"/>
    <property type="match status" value="1"/>
</dbReference>
<dbReference type="InterPro" id="IPR043128">
    <property type="entry name" value="Rev_trsase/Diguanyl_cyclase"/>
</dbReference>
<feature type="transmembrane region" description="Helical" evidence="1">
    <location>
        <begin position="6"/>
        <end position="25"/>
    </location>
</feature>
<keyword evidence="4" id="KW-1185">Reference proteome</keyword>
<accession>A0A7W5FQW8</accession>
<dbReference type="Gene3D" id="3.30.70.270">
    <property type="match status" value="1"/>
</dbReference>
<dbReference type="Proteomes" id="UP000570361">
    <property type="component" value="Unassembled WGS sequence"/>
</dbReference>
<proteinExistence type="predicted"/>
<dbReference type="Pfam" id="PF00990">
    <property type="entry name" value="GGDEF"/>
    <property type="match status" value="1"/>
</dbReference>